<feature type="domain" description="DNA methylase adenine-specific" evidence="4">
    <location>
        <begin position="540"/>
        <end position="619"/>
    </location>
</feature>
<organism evidence="6 7">
    <name type="scientific">Campylobacter mucosalis CCUG 21559</name>
    <dbReference type="NCBI Taxonomy" id="1032067"/>
    <lineage>
        <taxon>Bacteria</taxon>
        <taxon>Pseudomonadati</taxon>
        <taxon>Campylobacterota</taxon>
        <taxon>Epsilonproteobacteria</taxon>
        <taxon>Campylobacterales</taxon>
        <taxon>Campylobacteraceae</taxon>
        <taxon>Campylobacter</taxon>
    </lineage>
</organism>
<evidence type="ECO:0000259" key="5">
    <source>
        <dbReference type="Pfam" id="PF13588"/>
    </source>
</evidence>
<feature type="coiled-coil region" evidence="3">
    <location>
        <begin position="661"/>
        <end position="688"/>
    </location>
</feature>
<dbReference type="GO" id="GO:0003677">
    <property type="term" value="F:DNA binding"/>
    <property type="evidence" value="ECO:0007669"/>
    <property type="project" value="InterPro"/>
</dbReference>
<dbReference type="GO" id="GO:0008170">
    <property type="term" value="F:N-methyltransferase activity"/>
    <property type="evidence" value="ECO:0007669"/>
    <property type="project" value="InterPro"/>
</dbReference>
<feature type="domain" description="Type I restriction enzyme R protein N-terminal" evidence="5">
    <location>
        <begin position="25"/>
        <end position="143"/>
    </location>
</feature>
<evidence type="ECO:0000313" key="6">
    <source>
        <dbReference type="EMBL" id="QCD44917.1"/>
    </source>
</evidence>
<dbReference type="InterPro" id="IPR052916">
    <property type="entry name" value="Type-I_RE_MTase_Subunit"/>
</dbReference>
<dbReference type="Pfam" id="PF02384">
    <property type="entry name" value="N6_Mtase"/>
    <property type="match status" value="2"/>
</dbReference>
<protein>
    <submittedName>
        <fullName evidence="6">Type I restriction/modification system, M subunit (HsdR N-terminal domain)</fullName>
    </submittedName>
</protein>
<dbReference type="PRINTS" id="PR00507">
    <property type="entry name" value="N12N6MTFRASE"/>
</dbReference>
<dbReference type="SUPFAM" id="SSF53335">
    <property type="entry name" value="S-adenosyl-L-methionine-dependent methyltransferases"/>
    <property type="match status" value="1"/>
</dbReference>
<reference evidence="6 7" key="1">
    <citation type="submission" date="2016-07" db="EMBL/GenBank/DDBJ databases">
        <title>Comparative genomics of the Campylobacter concisus group.</title>
        <authorList>
            <person name="Miller W.G."/>
            <person name="Yee E."/>
            <person name="Chapman M.H."/>
            <person name="Huynh S."/>
            <person name="Bono J.L."/>
            <person name="On S.L.W."/>
            <person name="StLeger J."/>
            <person name="Foster G."/>
            <person name="Parker C.T."/>
        </authorList>
    </citation>
    <scope>NUCLEOTIDE SEQUENCE [LARGE SCALE GENOMIC DNA]</scope>
    <source>
        <strain evidence="6 7">CCUG 21559</strain>
    </source>
</reference>
<dbReference type="EMBL" id="CP012542">
    <property type="protein sequence ID" value="QCD44917.1"/>
    <property type="molecule type" value="Genomic_DNA"/>
</dbReference>
<dbReference type="AlphaFoldDB" id="A0A6G5QH63"/>
<dbReference type="GO" id="GO:0032259">
    <property type="term" value="P:methylation"/>
    <property type="evidence" value="ECO:0007669"/>
    <property type="project" value="InterPro"/>
</dbReference>
<dbReference type="Gene3D" id="3.40.50.150">
    <property type="entry name" value="Vaccinia Virus protein VP39"/>
    <property type="match status" value="1"/>
</dbReference>
<dbReference type="InterPro" id="IPR003356">
    <property type="entry name" value="DNA_methylase_A-5"/>
</dbReference>
<evidence type="ECO:0000256" key="1">
    <source>
        <dbReference type="ARBA" id="ARBA00006594"/>
    </source>
</evidence>
<keyword evidence="3" id="KW-0175">Coiled coil</keyword>
<evidence type="ECO:0000256" key="3">
    <source>
        <dbReference type="SAM" id="Coils"/>
    </source>
</evidence>
<feature type="coiled-coil region" evidence="3">
    <location>
        <begin position="375"/>
        <end position="402"/>
    </location>
</feature>
<accession>A0A6G5QH63</accession>
<dbReference type="REBASE" id="389620">
    <property type="entry name" value="M.Cmu21559ORF1143P"/>
</dbReference>
<dbReference type="PROSITE" id="PS00092">
    <property type="entry name" value="N6_MTASE"/>
    <property type="match status" value="1"/>
</dbReference>
<dbReference type="GO" id="GO:0009307">
    <property type="term" value="P:DNA restriction-modification system"/>
    <property type="evidence" value="ECO:0007669"/>
    <property type="project" value="UniProtKB-KW"/>
</dbReference>
<evidence type="ECO:0000259" key="4">
    <source>
        <dbReference type="Pfam" id="PF02384"/>
    </source>
</evidence>
<dbReference type="Proteomes" id="UP000503264">
    <property type="component" value="Chromosome"/>
</dbReference>
<gene>
    <name evidence="6" type="primary">hsdM</name>
    <name evidence="6" type="ORF">CMUC_1143</name>
</gene>
<evidence type="ECO:0000313" key="7">
    <source>
        <dbReference type="Proteomes" id="UP000503264"/>
    </source>
</evidence>
<dbReference type="RefSeq" id="WP_171993841.1">
    <property type="nucleotide sequence ID" value="NZ_CP012542.1"/>
</dbReference>
<dbReference type="InterPro" id="IPR002052">
    <property type="entry name" value="DNA_methylase_N6_adenine_CS"/>
</dbReference>
<feature type="domain" description="DNA methylase adenine-specific" evidence="4">
    <location>
        <begin position="290"/>
        <end position="478"/>
    </location>
</feature>
<dbReference type="Pfam" id="PF13588">
    <property type="entry name" value="HSDR_N_2"/>
    <property type="match status" value="1"/>
</dbReference>
<keyword evidence="2" id="KW-0680">Restriction system</keyword>
<dbReference type="InterPro" id="IPR029464">
    <property type="entry name" value="HSDR_N"/>
</dbReference>
<dbReference type="PANTHER" id="PTHR42998:SF1">
    <property type="entry name" value="TYPE I RESTRICTION ENZYME HINDI METHYLASE SUBUNIT"/>
    <property type="match status" value="1"/>
</dbReference>
<name>A0A6G5QH63_9BACT</name>
<evidence type="ECO:0000256" key="2">
    <source>
        <dbReference type="ARBA" id="ARBA00022747"/>
    </source>
</evidence>
<sequence length="755" mass="86159">MLEIKFDKNGKIYSHIKDIYKIATPEEKVRQNYVCTLVNAYGYDLSQMDEERETTGRGSGGARADIIIWESAKAKNDGKTPLIIVECKADNIHISEKDYLQGELYARQTDAPFFVTHNSYETRFWRVMKDKMPGYRQEISNIPQNGANKKEIENLLKSLVAFKEDEFANLLHKCHNIIRNIEKLDPAAAFDEIAKILFMKVYVERLLLKNENSATNIFTKDYLDKLEENMKSNPLIQTEKSAIETLFENTKKEFAKDQIFSPDEKINLKQNTIIKIISELEIYNLSLTSADVKGIAFERFLGRTFRGEIGQFFTPRSIVNFMVDMIDPQENETACDPASGSGGFLIRIFSRVRELIQADIVKLYDDFKNELIGDKEATAKQAEILNQKYDELQESLNLNNKESRLFKLSNYCIFGTDANDRMARTSKMNMIMHGDGHGGIHHHDGLLNINGIFEDRFDIILTNPPFGSQVEKDDLIEANSAQMYKNDKGEIMPRDGFEEYIKGYYKLYGEKIYKKAQLKILDNIGKPIASLFKLKENLTSDKTEHLFINRSLDLLKPGGRMGIVLPEGVFNTPNAAYVRTFVEGRAFIRAVVSLPSETFLSSGASVKCSILFVQKFSLDEQSKWDELLNSHKTSLEISHKDELDRLNEIILYRKEKGEKEAKFSADDKKRAKAELKALQDEIAKQSWQNAKNDFDYPIFMAEPESVGITSTGETGANVPNELMDSFDENGNLKDKGIATLFKEFLEQNAIAWSAK</sequence>
<keyword evidence="7" id="KW-1185">Reference proteome</keyword>
<proteinExistence type="inferred from homology"/>
<dbReference type="PANTHER" id="PTHR42998">
    <property type="entry name" value="TYPE I RESTRICTION ENZYME HINDVIIP M PROTEIN-RELATED"/>
    <property type="match status" value="1"/>
</dbReference>
<comment type="similarity">
    <text evidence="1">Belongs to the N(4)/N(6)-methyltransferase family.</text>
</comment>
<dbReference type="InterPro" id="IPR029063">
    <property type="entry name" value="SAM-dependent_MTases_sf"/>
</dbReference>